<dbReference type="InterPro" id="IPR004358">
    <property type="entry name" value="Sig_transdc_His_kin-like_C"/>
</dbReference>
<keyword evidence="9" id="KW-0902">Two-component regulatory system</keyword>
<evidence type="ECO:0000313" key="14">
    <source>
        <dbReference type="EMBL" id="MFC3114661.1"/>
    </source>
</evidence>
<protein>
    <recommendedName>
        <fullName evidence="3">histidine kinase</fullName>
        <ecNumber evidence="3">2.7.13.3</ecNumber>
    </recommendedName>
</protein>
<feature type="domain" description="HAMP" evidence="13">
    <location>
        <begin position="189"/>
        <end position="240"/>
    </location>
</feature>
<dbReference type="Pfam" id="PF02518">
    <property type="entry name" value="HATPase_c"/>
    <property type="match status" value="1"/>
</dbReference>
<gene>
    <name evidence="14" type="ORF">ACFODX_03765</name>
</gene>
<dbReference type="EMBL" id="JBHRTF010000002">
    <property type="protein sequence ID" value="MFC3114661.1"/>
    <property type="molecule type" value="Genomic_DNA"/>
</dbReference>
<evidence type="ECO:0000259" key="12">
    <source>
        <dbReference type="PROSITE" id="PS50109"/>
    </source>
</evidence>
<dbReference type="RefSeq" id="WP_378116205.1">
    <property type="nucleotide sequence ID" value="NZ_JBHRTF010000002.1"/>
</dbReference>
<accession>A0ABV7FAT1</accession>
<dbReference type="InterPro" id="IPR050428">
    <property type="entry name" value="TCS_sensor_his_kinase"/>
</dbReference>
<dbReference type="SUPFAM" id="SSF47384">
    <property type="entry name" value="Homodimeric domain of signal transducing histidine kinase"/>
    <property type="match status" value="1"/>
</dbReference>
<dbReference type="Gene3D" id="3.30.565.10">
    <property type="entry name" value="Histidine kinase-like ATPase, C-terminal domain"/>
    <property type="match status" value="1"/>
</dbReference>
<dbReference type="InterPro" id="IPR003660">
    <property type="entry name" value="HAMP_dom"/>
</dbReference>
<evidence type="ECO:0000256" key="3">
    <source>
        <dbReference type="ARBA" id="ARBA00012438"/>
    </source>
</evidence>
<dbReference type="Gene3D" id="1.10.287.130">
    <property type="match status" value="1"/>
</dbReference>
<keyword evidence="5 14" id="KW-0808">Transferase</keyword>
<feature type="transmembrane region" description="Helical" evidence="11">
    <location>
        <begin position="21"/>
        <end position="44"/>
    </location>
</feature>
<dbReference type="PANTHER" id="PTHR45436">
    <property type="entry name" value="SENSOR HISTIDINE KINASE YKOH"/>
    <property type="match status" value="1"/>
</dbReference>
<dbReference type="Proteomes" id="UP001595555">
    <property type="component" value="Unassembled WGS sequence"/>
</dbReference>
<reference evidence="15" key="1">
    <citation type="journal article" date="2019" name="Int. J. Syst. Evol. Microbiol.">
        <title>The Global Catalogue of Microorganisms (GCM) 10K type strain sequencing project: providing services to taxonomists for standard genome sequencing and annotation.</title>
        <authorList>
            <consortium name="The Broad Institute Genomics Platform"/>
            <consortium name="The Broad Institute Genome Sequencing Center for Infectious Disease"/>
            <person name="Wu L."/>
            <person name="Ma J."/>
        </authorList>
    </citation>
    <scope>NUCLEOTIDE SEQUENCE [LARGE SCALE GENOMIC DNA]</scope>
    <source>
        <strain evidence="15">KCTC 52237</strain>
    </source>
</reference>
<evidence type="ECO:0000259" key="13">
    <source>
        <dbReference type="PROSITE" id="PS50885"/>
    </source>
</evidence>
<dbReference type="EC" id="2.7.13.3" evidence="3"/>
<dbReference type="InterPro" id="IPR005467">
    <property type="entry name" value="His_kinase_dom"/>
</dbReference>
<keyword evidence="15" id="KW-1185">Reference proteome</keyword>
<dbReference type="PROSITE" id="PS50885">
    <property type="entry name" value="HAMP"/>
    <property type="match status" value="1"/>
</dbReference>
<evidence type="ECO:0000256" key="10">
    <source>
        <dbReference type="ARBA" id="ARBA00023136"/>
    </source>
</evidence>
<dbReference type="InterPro" id="IPR036890">
    <property type="entry name" value="HATPase_C_sf"/>
</dbReference>
<dbReference type="InterPro" id="IPR003594">
    <property type="entry name" value="HATPase_dom"/>
</dbReference>
<comment type="caution">
    <text evidence="14">The sequence shown here is derived from an EMBL/GenBank/DDBJ whole genome shotgun (WGS) entry which is preliminary data.</text>
</comment>
<evidence type="ECO:0000256" key="4">
    <source>
        <dbReference type="ARBA" id="ARBA00022553"/>
    </source>
</evidence>
<dbReference type="PRINTS" id="PR00344">
    <property type="entry name" value="BCTRLSENSOR"/>
</dbReference>
<evidence type="ECO:0000256" key="9">
    <source>
        <dbReference type="ARBA" id="ARBA00023012"/>
    </source>
</evidence>
<dbReference type="PANTHER" id="PTHR45436:SF5">
    <property type="entry name" value="SENSOR HISTIDINE KINASE TRCS"/>
    <property type="match status" value="1"/>
</dbReference>
<evidence type="ECO:0000256" key="1">
    <source>
        <dbReference type="ARBA" id="ARBA00000085"/>
    </source>
</evidence>
<dbReference type="SMART" id="SM00387">
    <property type="entry name" value="HATPase_c"/>
    <property type="match status" value="1"/>
</dbReference>
<keyword evidence="10 11" id="KW-0472">Membrane</keyword>
<feature type="domain" description="Histidine kinase" evidence="12">
    <location>
        <begin position="248"/>
        <end position="453"/>
    </location>
</feature>
<evidence type="ECO:0000256" key="6">
    <source>
        <dbReference type="ARBA" id="ARBA00022692"/>
    </source>
</evidence>
<evidence type="ECO:0000256" key="2">
    <source>
        <dbReference type="ARBA" id="ARBA00004370"/>
    </source>
</evidence>
<evidence type="ECO:0000256" key="7">
    <source>
        <dbReference type="ARBA" id="ARBA00022777"/>
    </source>
</evidence>
<name>A0ABV7FAT1_9GAMM</name>
<keyword evidence="8 11" id="KW-1133">Transmembrane helix</keyword>
<evidence type="ECO:0000256" key="5">
    <source>
        <dbReference type="ARBA" id="ARBA00022679"/>
    </source>
</evidence>
<sequence length="455" mass="51124">MTSLLKKLRLTPLLNSIQQRLGLGLISLLLLVGLIFAQLGLWIFDQGLRRYFTGQLQTQSETLLAALVRGPNGIELDQQRLGSVYHRPFSGWYFVIDFNGQQWRSRSLWDHPLSLTQAPDPGVLYDGPQQQQLLIHRAQFRRFGKTIVIQVAQDYTPLLDNFRRLQYMGAGLGIAALVLLVLLQRWLVAHSLRPLESLRRQIAQLQQGERSTLETNVPSELKPLVEQLNRLSHHTEDRLKRSRNALGNLGHALKTPLAILFSLANRSELNSHPELRENFRQQLQHMQERISRELARARLAGEALPGAHFHCASELPDLIATLQLIHRRDLHIHWSAAADLRLPWDREDILELLGNLLDNACKWAQHQVQVSISPSHQPQAGFEIRVEDDGPGIDAAGREQVLSRGTRMDEQVQGHGLGLGIVRDIVEHCGGKLGLQQSSLGGLAVVIHLPANSAA</sequence>
<evidence type="ECO:0000256" key="11">
    <source>
        <dbReference type="SAM" id="Phobius"/>
    </source>
</evidence>
<keyword evidence="7 14" id="KW-0418">Kinase</keyword>
<comment type="catalytic activity">
    <reaction evidence="1">
        <text>ATP + protein L-histidine = ADP + protein N-phospho-L-histidine.</text>
        <dbReference type="EC" id="2.7.13.3"/>
    </reaction>
</comment>
<dbReference type="SUPFAM" id="SSF55874">
    <property type="entry name" value="ATPase domain of HSP90 chaperone/DNA topoisomerase II/histidine kinase"/>
    <property type="match status" value="1"/>
</dbReference>
<evidence type="ECO:0000256" key="8">
    <source>
        <dbReference type="ARBA" id="ARBA00022989"/>
    </source>
</evidence>
<comment type="subcellular location">
    <subcellularLocation>
        <location evidence="2">Membrane</location>
    </subcellularLocation>
</comment>
<dbReference type="GO" id="GO:0004673">
    <property type="term" value="F:protein histidine kinase activity"/>
    <property type="evidence" value="ECO:0007669"/>
    <property type="project" value="UniProtKB-EC"/>
</dbReference>
<organism evidence="14 15">
    <name type="scientific">Cellvibrio fontiphilus</name>
    <dbReference type="NCBI Taxonomy" id="1815559"/>
    <lineage>
        <taxon>Bacteria</taxon>
        <taxon>Pseudomonadati</taxon>
        <taxon>Pseudomonadota</taxon>
        <taxon>Gammaproteobacteria</taxon>
        <taxon>Cellvibrionales</taxon>
        <taxon>Cellvibrionaceae</taxon>
        <taxon>Cellvibrio</taxon>
    </lineage>
</organism>
<dbReference type="PROSITE" id="PS50109">
    <property type="entry name" value="HIS_KIN"/>
    <property type="match status" value="1"/>
</dbReference>
<proteinExistence type="predicted"/>
<keyword evidence="6 11" id="KW-0812">Transmembrane</keyword>
<dbReference type="InterPro" id="IPR036097">
    <property type="entry name" value="HisK_dim/P_sf"/>
</dbReference>
<keyword evidence="4" id="KW-0597">Phosphoprotein</keyword>
<evidence type="ECO:0000313" key="15">
    <source>
        <dbReference type="Proteomes" id="UP001595555"/>
    </source>
</evidence>